<organism evidence="1 2">
    <name type="scientific">Yersinia intermedia</name>
    <dbReference type="NCBI Taxonomy" id="631"/>
    <lineage>
        <taxon>Bacteria</taxon>
        <taxon>Pseudomonadati</taxon>
        <taxon>Pseudomonadota</taxon>
        <taxon>Gammaproteobacteria</taxon>
        <taxon>Enterobacterales</taxon>
        <taxon>Yersiniaceae</taxon>
        <taxon>Yersinia</taxon>
    </lineage>
</organism>
<reference evidence="2" key="1">
    <citation type="submission" date="2015-03" db="EMBL/GenBank/DDBJ databases">
        <authorList>
            <consortium name="Pathogen Informatics"/>
        </authorList>
    </citation>
    <scope>NUCLEOTIDE SEQUENCE [LARGE SCALE GENOMIC DNA]</scope>
    <source>
        <strain evidence="2">R148</strain>
    </source>
</reference>
<sequence>MKIIALTFAQPFYPFNVTRQNHSKNRGIVLYSLAASCHTATYSASMASIHGTRTYGKITAYASDARQ</sequence>
<accession>A0A0H5M2C0</accession>
<gene>
    <name evidence="1" type="ORF">ERS008476_04230</name>
</gene>
<proteinExistence type="predicted"/>
<evidence type="ECO:0000313" key="1">
    <source>
        <dbReference type="EMBL" id="CRY57177.1"/>
    </source>
</evidence>
<dbReference type="AlphaFoldDB" id="A0A0H5M2C0"/>
<name>A0A0H5M2C0_YERIN</name>
<dbReference type="Proteomes" id="UP000043316">
    <property type="component" value="Unassembled WGS sequence"/>
</dbReference>
<protein>
    <submittedName>
        <fullName evidence="1">Uncharacterized protein</fullName>
    </submittedName>
</protein>
<evidence type="ECO:0000313" key="2">
    <source>
        <dbReference type="Proteomes" id="UP000043316"/>
    </source>
</evidence>
<dbReference type="EMBL" id="CWJI01000025">
    <property type="protein sequence ID" value="CRY57177.1"/>
    <property type="molecule type" value="Genomic_DNA"/>
</dbReference>